<dbReference type="PANTHER" id="PTHR23302:SF40">
    <property type="entry name" value="TRANSMEMBRANE CHANNEL-LIKE PROTEIN"/>
    <property type="match status" value="1"/>
</dbReference>
<reference evidence="9" key="1">
    <citation type="submission" date="2022-01" db="EMBL/GenBank/DDBJ databases">
        <authorList>
            <person name="King R."/>
        </authorList>
    </citation>
    <scope>NUCLEOTIDE SEQUENCE</scope>
</reference>
<dbReference type="InterPro" id="IPR038900">
    <property type="entry name" value="TMC"/>
</dbReference>
<evidence type="ECO:0000256" key="6">
    <source>
        <dbReference type="SAM" id="MobiDB-lite"/>
    </source>
</evidence>
<feature type="domain" description="TMC" evidence="8">
    <location>
        <begin position="502"/>
        <end position="617"/>
    </location>
</feature>
<evidence type="ECO:0000256" key="1">
    <source>
        <dbReference type="ARBA" id="ARBA00004141"/>
    </source>
</evidence>
<feature type="region of interest" description="Disordered" evidence="6">
    <location>
        <begin position="867"/>
        <end position="929"/>
    </location>
</feature>
<evidence type="ECO:0000259" key="8">
    <source>
        <dbReference type="Pfam" id="PF07810"/>
    </source>
</evidence>
<accession>A0A9P0GWH4</accession>
<feature type="compositionally biased region" description="Basic and acidic residues" evidence="6">
    <location>
        <begin position="869"/>
        <end position="911"/>
    </location>
</feature>
<feature type="transmembrane region" description="Helical" evidence="7">
    <location>
        <begin position="122"/>
        <end position="147"/>
    </location>
</feature>
<evidence type="ECO:0000313" key="9">
    <source>
        <dbReference type="EMBL" id="CAH1179502.1"/>
    </source>
</evidence>
<dbReference type="GO" id="GO:0005886">
    <property type="term" value="C:plasma membrane"/>
    <property type="evidence" value="ECO:0007669"/>
    <property type="project" value="InterPro"/>
</dbReference>
<evidence type="ECO:0000313" key="10">
    <source>
        <dbReference type="Proteomes" id="UP001153737"/>
    </source>
</evidence>
<feature type="region of interest" description="Disordered" evidence="6">
    <location>
        <begin position="1014"/>
        <end position="1066"/>
    </location>
</feature>
<reference evidence="9" key="2">
    <citation type="submission" date="2022-10" db="EMBL/GenBank/DDBJ databases">
        <authorList>
            <consortium name="ENA_rothamsted_submissions"/>
            <consortium name="culmorum"/>
            <person name="King R."/>
        </authorList>
    </citation>
    <scope>NUCLEOTIDE SEQUENCE</scope>
</reference>
<feature type="transmembrane region" description="Helical" evidence="7">
    <location>
        <begin position="622"/>
        <end position="645"/>
    </location>
</feature>
<feature type="transmembrane region" description="Helical" evidence="7">
    <location>
        <begin position="167"/>
        <end position="186"/>
    </location>
</feature>
<evidence type="ECO:0000256" key="3">
    <source>
        <dbReference type="ARBA" id="ARBA00022692"/>
    </source>
</evidence>
<sequence length="1066" mass="121823">MTLWEFDGVLKYSPLFYGWYTNSDNSKGGYRLPFAYFVTGLVVYGYSFFATLRKMAENSRMSKLSEKDDECIFSWKLFTAWDYMIGNAETAHNRVASIVMGFKEALLEEAEKKKVTRNWEVIGFRVLVNTVVLGLLGSSVWAIIMVVKRSTEPEAQDNFWRKNETSFVISLISFIFPMIFEVLGLLEQYHPRKQLRLQLARIMVLNLLNLYSLIFALFDKIDDMTAEQEQFRNITKLMNESSTTLRTTPLYTTSSMDATTSIPFIETTECYEECLVTEIGRELIADNLISELSLNVSNVAISHLEQLIMGFVTNISSALDTANSTFPVNSSLIFNISDSTNETLLNIIQTLIPESSSTNMKDMFIDYLTYILYSLNDSNSTMTYFDNDTIIPEENVTDIHFSTTSSFEQFTTVFPFLDNLTGTNQEDIFLTSTLSNILDNVSATLSTVKESPTNSPNCRNICTVVKIPLDTEISSPTITTTSLEITEMGLNYSMQARLRSLCWETMFGQELIRLTLTDLVMTIVPTLGMDFFRGIFVRYMNRCWCWDLEKRFPQYGDFKVAENILSLVNNQGMVWMGMFFSPGIVLLNVIKLYIFMYFRGWAVMTCNVPHEVIFRASRSNNFYYALLLMMLFLCVLPVGYTIVWITPSWHCGPFSKYQRIFHIFTKTIRKSAPKALQRVLDYIASPGIVIPLLVLLILIIYYLVSLTGALREANDDLKIQLRRERTEERRKMFQLVDRRRRGGSGESNELSNTPFNKWKKLLGNLPGGKSMDDTTPKQEENDIPEAPSEEEHNENKSTDFFSKLIKRALRKSSTSDDEQNAGDGTDTEQHDSLPYDSTTSRQQGTVKPFSWRTADFQSIANRALQLTKVKPDNNSNDREYPSSLKQDVETRPISRQNSDLRRDIHRRDSHLSKINQPTTSKGIRQDSESSVWSDGIPVITISKTGSAENILKKDEVFKNHEVMQQEKFKPQVKCALKKQSAEVDEETIRFFDNDLERTKAENRVFKTVAETWDGSNLDVSDTSHNDNADSNRDDLLTEVSSSEDTEQKGSSADTILHAPFPSEDNN</sequence>
<dbReference type="Pfam" id="PF07810">
    <property type="entry name" value="TMC"/>
    <property type="match status" value="1"/>
</dbReference>
<keyword evidence="3 7" id="KW-0812">Transmembrane</keyword>
<evidence type="ECO:0000256" key="5">
    <source>
        <dbReference type="ARBA" id="ARBA00023136"/>
    </source>
</evidence>
<feature type="transmembrane region" description="Helical" evidence="7">
    <location>
        <begin position="198"/>
        <end position="218"/>
    </location>
</feature>
<evidence type="ECO:0000256" key="7">
    <source>
        <dbReference type="SAM" id="Phobius"/>
    </source>
</evidence>
<dbReference type="GO" id="GO:0008381">
    <property type="term" value="F:mechanosensitive monoatomic ion channel activity"/>
    <property type="evidence" value="ECO:0007669"/>
    <property type="project" value="TreeGrafter"/>
</dbReference>
<dbReference type="PANTHER" id="PTHR23302">
    <property type="entry name" value="TRANSMEMBRANE CHANNEL-RELATED"/>
    <property type="match status" value="1"/>
</dbReference>
<dbReference type="EMBL" id="OU896714">
    <property type="protein sequence ID" value="CAH1179502.1"/>
    <property type="molecule type" value="Genomic_DNA"/>
</dbReference>
<feature type="transmembrane region" description="Helical" evidence="7">
    <location>
        <begin position="683"/>
        <end position="704"/>
    </location>
</feature>
<feature type="compositionally biased region" description="Polar residues" evidence="6">
    <location>
        <begin position="912"/>
        <end position="929"/>
    </location>
</feature>
<feature type="region of interest" description="Disordered" evidence="6">
    <location>
        <begin position="732"/>
        <end position="754"/>
    </location>
</feature>
<dbReference type="OrthoDB" id="5831905at2759"/>
<feature type="compositionally biased region" description="Polar residues" evidence="6">
    <location>
        <begin position="835"/>
        <end position="845"/>
    </location>
</feature>
<dbReference type="AlphaFoldDB" id="A0A9P0GWH4"/>
<dbReference type="Proteomes" id="UP001153737">
    <property type="component" value="Chromosome 8"/>
</dbReference>
<keyword evidence="10" id="KW-1185">Reference proteome</keyword>
<feature type="region of interest" description="Disordered" evidence="6">
    <location>
        <begin position="766"/>
        <end position="797"/>
    </location>
</feature>
<feature type="compositionally biased region" description="Polar residues" evidence="6">
    <location>
        <begin position="1038"/>
        <end position="1053"/>
    </location>
</feature>
<comment type="subcellular location">
    <subcellularLocation>
        <location evidence="1">Membrane</location>
        <topology evidence="1">Multi-pass membrane protein</topology>
    </subcellularLocation>
</comment>
<evidence type="ECO:0000256" key="2">
    <source>
        <dbReference type="ARBA" id="ARBA00006510"/>
    </source>
</evidence>
<gene>
    <name evidence="9" type="ORF">PHAECO_LOCUS11483</name>
</gene>
<feature type="transmembrane region" description="Helical" evidence="7">
    <location>
        <begin position="34"/>
        <end position="52"/>
    </location>
</feature>
<name>A0A9P0GWH4_PHACE</name>
<organism evidence="9 10">
    <name type="scientific">Phaedon cochleariae</name>
    <name type="common">Mustard beetle</name>
    <dbReference type="NCBI Taxonomy" id="80249"/>
    <lineage>
        <taxon>Eukaryota</taxon>
        <taxon>Metazoa</taxon>
        <taxon>Ecdysozoa</taxon>
        <taxon>Arthropoda</taxon>
        <taxon>Hexapoda</taxon>
        <taxon>Insecta</taxon>
        <taxon>Pterygota</taxon>
        <taxon>Neoptera</taxon>
        <taxon>Endopterygota</taxon>
        <taxon>Coleoptera</taxon>
        <taxon>Polyphaga</taxon>
        <taxon>Cucujiformia</taxon>
        <taxon>Chrysomeloidea</taxon>
        <taxon>Chrysomelidae</taxon>
        <taxon>Chrysomelinae</taxon>
        <taxon>Chrysomelini</taxon>
        <taxon>Phaedon</taxon>
    </lineage>
</organism>
<evidence type="ECO:0000256" key="4">
    <source>
        <dbReference type="ARBA" id="ARBA00022989"/>
    </source>
</evidence>
<proteinExistence type="inferred from homology"/>
<protein>
    <recommendedName>
        <fullName evidence="8">TMC domain-containing protein</fullName>
    </recommendedName>
</protein>
<feature type="region of interest" description="Disordered" evidence="6">
    <location>
        <begin position="809"/>
        <end position="849"/>
    </location>
</feature>
<feature type="compositionally biased region" description="Basic and acidic residues" evidence="6">
    <location>
        <begin position="770"/>
        <end position="780"/>
    </location>
</feature>
<keyword evidence="4 7" id="KW-1133">Transmembrane helix</keyword>
<feature type="transmembrane region" description="Helical" evidence="7">
    <location>
        <begin position="573"/>
        <end position="594"/>
    </location>
</feature>
<comment type="similarity">
    <text evidence="2">Belongs to the TMC family.</text>
</comment>
<feature type="compositionally biased region" description="Basic and acidic residues" evidence="6">
    <location>
        <begin position="1021"/>
        <end position="1035"/>
    </location>
</feature>
<dbReference type="InterPro" id="IPR012496">
    <property type="entry name" value="TMC_dom"/>
</dbReference>
<keyword evidence="5 7" id="KW-0472">Membrane</keyword>